<dbReference type="AlphaFoldDB" id="A0A9D4M1Y5"/>
<comment type="caution">
    <text evidence="1">The sequence shown here is derived from an EMBL/GenBank/DDBJ whole genome shotgun (WGS) entry which is preliminary data.</text>
</comment>
<reference evidence="1" key="2">
    <citation type="submission" date="2020-11" db="EMBL/GenBank/DDBJ databases">
        <authorList>
            <person name="McCartney M.A."/>
            <person name="Auch B."/>
            <person name="Kono T."/>
            <person name="Mallez S."/>
            <person name="Becker A."/>
            <person name="Gohl D.M."/>
            <person name="Silverstein K.A.T."/>
            <person name="Koren S."/>
            <person name="Bechman K.B."/>
            <person name="Herman A."/>
            <person name="Abrahante J.E."/>
            <person name="Garbe J."/>
        </authorList>
    </citation>
    <scope>NUCLEOTIDE SEQUENCE</scope>
    <source>
        <strain evidence="1">Duluth1</strain>
        <tissue evidence="1">Whole animal</tissue>
    </source>
</reference>
<accession>A0A9D4M1Y5</accession>
<sequence>MLLAFTRALMATTRALPGLHRHNPSQSGVERDSAWLLTGFNRGGTGKQCDRI</sequence>
<protein>
    <submittedName>
        <fullName evidence="1">Uncharacterized protein</fullName>
    </submittedName>
</protein>
<gene>
    <name evidence="1" type="ORF">DPMN_032540</name>
</gene>
<evidence type="ECO:0000313" key="2">
    <source>
        <dbReference type="Proteomes" id="UP000828390"/>
    </source>
</evidence>
<evidence type="ECO:0000313" key="1">
    <source>
        <dbReference type="EMBL" id="KAH3869377.1"/>
    </source>
</evidence>
<name>A0A9D4M1Y5_DREPO</name>
<proteinExistence type="predicted"/>
<dbReference type="EMBL" id="JAIWYP010000002">
    <property type="protein sequence ID" value="KAH3869377.1"/>
    <property type="molecule type" value="Genomic_DNA"/>
</dbReference>
<dbReference type="Proteomes" id="UP000828390">
    <property type="component" value="Unassembled WGS sequence"/>
</dbReference>
<keyword evidence="2" id="KW-1185">Reference proteome</keyword>
<organism evidence="1 2">
    <name type="scientific">Dreissena polymorpha</name>
    <name type="common">Zebra mussel</name>
    <name type="synonym">Mytilus polymorpha</name>
    <dbReference type="NCBI Taxonomy" id="45954"/>
    <lineage>
        <taxon>Eukaryota</taxon>
        <taxon>Metazoa</taxon>
        <taxon>Spiralia</taxon>
        <taxon>Lophotrochozoa</taxon>
        <taxon>Mollusca</taxon>
        <taxon>Bivalvia</taxon>
        <taxon>Autobranchia</taxon>
        <taxon>Heteroconchia</taxon>
        <taxon>Euheterodonta</taxon>
        <taxon>Imparidentia</taxon>
        <taxon>Neoheterodontei</taxon>
        <taxon>Myida</taxon>
        <taxon>Dreissenoidea</taxon>
        <taxon>Dreissenidae</taxon>
        <taxon>Dreissena</taxon>
    </lineage>
</organism>
<reference evidence="1" key="1">
    <citation type="journal article" date="2019" name="bioRxiv">
        <title>The Genome of the Zebra Mussel, Dreissena polymorpha: A Resource for Invasive Species Research.</title>
        <authorList>
            <person name="McCartney M.A."/>
            <person name="Auch B."/>
            <person name="Kono T."/>
            <person name="Mallez S."/>
            <person name="Zhang Y."/>
            <person name="Obille A."/>
            <person name="Becker A."/>
            <person name="Abrahante J.E."/>
            <person name="Garbe J."/>
            <person name="Badalamenti J.P."/>
            <person name="Herman A."/>
            <person name="Mangelson H."/>
            <person name="Liachko I."/>
            <person name="Sullivan S."/>
            <person name="Sone E.D."/>
            <person name="Koren S."/>
            <person name="Silverstein K.A.T."/>
            <person name="Beckman K.B."/>
            <person name="Gohl D.M."/>
        </authorList>
    </citation>
    <scope>NUCLEOTIDE SEQUENCE</scope>
    <source>
        <strain evidence="1">Duluth1</strain>
        <tissue evidence="1">Whole animal</tissue>
    </source>
</reference>